<proteinExistence type="predicted"/>
<dbReference type="SUPFAM" id="SSF82771">
    <property type="entry name" value="GIY-YIG endonuclease"/>
    <property type="match status" value="1"/>
</dbReference>
<reference evidence="2" key="2">
    <citation type="journal article" date="2002" name="Mol. Biol. Evol.">
        <title>Hyaloraphidium curvatum: a linear mitochondrial genome, tRNA editing, and an evolutionary link to lower fungi.</title>
        <authorList>
            <person name="Forget L."/>
            <person name="Ustinova J."/>
            <person name="Wang Z."/>
            <person name="Huss V.A."/>
            <person name="Franz Lang B."/>
        </authorList>
    </citation>
    <scope>NUCLEOTIDE SEQUENCE</scope>
    <source>
        <strain evidence="2">136</strain>
    </source>
</reference>
<dbReference type="Gene3D" id="3.40.1440.10">
    <property type="entry name" value="GIY-YIG endonuclease"/>
    <property type="match status" value="1"/>
</dbReference>
<gene>
    <name evidence="2" type="primary">orf85</name>
</gene>
<dbReference type="GeneID" id="803658"/>
<dbReference type="RefSeq" id="NP_150333.1">
    <property type="nucleotide sequence ID" value="NC_003053.1"/>
</dbReference>
<dbReference type="Pfam" id="PF01541">
    <property type="entry name" value="GIY-YIG"/>
    <property type="match status" value="1"/>
</dbReference>
<dbReference type="InterPro" id="IPR000305">
    <property type="entry name" value="GIY-YIG_endonuc"/>
</dbReference>
<keyword evidence="2" id="KW-0496">Mitochondrion</keyword>
<dbReference type="EMBL" id="AF404306">
    <property type="protein sequence ID" value="AAK84263.1"/>
    <property type="molecule type" value="Genomic_DNA"/>
</dbReference>
<organism evidence="2">
    <name type="scientific">Rhizophydium sp. 136</name>
    <dbReference type="NCBI Taxonomy" id="60187"/>
    <lineage>
        <taxon>Eukaryota</taxon>
        <taxon>Fungi</taxon>
        <taxon>Fungi incertae sedis</taxon>
        <taxon>Chytridiomycota</taxon>
        <taxon>Chytridiomycota incertae sedis</taxon>
        <taxon>Chytridiomycetes</taxon>
        <taxon>Rhizophydiales</taxon>
        <taxon>Rhizophydiaceae</taxon>
        <taxon>Rhizophydium</taxon>
    </lineage>
</organism>
<dbReference type="InterPro" id="IPR035901">
    <property type="entry name" value="GIY-YIG_endonuc_sf"/>
</dbReference>
<feature type="domain" description="GIY-YIG" evidence="1">
    <location>
        <begin position="30"/>
        <end position="85"/>
    </location>
</feature>
<reference evidence="2" key="1">
    <citation type="submission" date="2001-07" db="EMBL/GenBank/DDBJ databases">
        <authorList>
            <person name="Lang F.B.F."/>
        </authorList>
    </citation>
    <scope>NUCLEOTIDE SEQUENCE</scope>
    <source>
        <strain evidence="2">136</strain>
    </source>
</reference>
<protein>
    <submittedName>
        <fullName evidence="2">Orf85</fullName>
    </submittedName>
</protein>
<accession>Q950P5</accession>
<evidence type="ECO:0000259" key="1">
    <source>
        <dbReference type="PROSITE" id="PS50164"/>
    </source>
</evidence>
<dbReference type="AlphaFoldDB" id="Q950P5"/>
<dbReference type="PROSITE" id="PS50164">
    <property type="entry name" value="GIY_YIG"/>
    <property type="match status" value="1"/>
</dbReference>
<geneLocation type="mitochondrion" evidence="2"/>
<evidence type="ECO:0000313" key="2">
    <source>
        <dbReference type="EMBL" id="AAK84263.1"/>
    </source>
</evidence>
<name>Q950P5_9FUNG</name>
<sequence>MTFDIMLMNFKYWKNDLLANYELIASEIRGKKGIYVFKCLINKKIYIGSSVNLKRRFYSHTNISFSKLRLNIDLKNDIFCFYFYS</sequence>